<keyword evidence="3" id="KW-1185">Reference proteome</keyword>
<comment type="caution">
    <text evidence="2">The sequence shown here is derived from an EMBL/GenBank/DDBJ whole genome shotgun (WGS) entry which is preliminary data.</text>
</comment>
<accession>A0ABP0D824</accession>
<dbReference type="EMBL" id="CAWUON010000006">
    <property type="protein sequence ID" value="CAK7264363.1"/>
    <property type="molecule type" value="Genomic_DNA"/>
</dbReference>
<feature type="region of interest" description="Disordered" evidence="1">
    <location>
        <begin position="27"/>
        <end position="72"/>
    </location>
</feature>
<protein>
    <submittedName>
        <fullName evidence="2">Uncharacterized protein</fullName>
    </submittedName>
</protein>
<organism evidence="2 3">
    <name type="scientific">Sporothrix epigloea</name>
    <dbReference type="NCBI Taxonomy" id="1892477"/>
    <lineage>
        <taxon>Eukaryota</taxon>
        <taxon>Fungi</taxon>
        <taxon>Dikarya</taxon>
        <taxon>Ascomycota</taxon>
        <taxon>Pezizomycotina</taxon>
        <taxon>Sordariomycetes</taxon>
        <taxon>Sordariomycetidae</taxon>
        <taxon>Ophiostomatales</taxon>
        <taxon>Ophiostomataceae</taxon>
        <taxon>Sporothrix</taxon>
    </lineage>
</organism>
<evidence type="ECO:0000256" key="1">
    <source>
        <dbReference type="SAM" id="MobiDB-lite"/>
    </source>
</evidence>
<proteinExistence type="predicted"/>
<dbReference type="Proteomes" id="UP001642502">
    <property type="component" value="Unassembled WGS sequence"/>
</dbReference>
<gene>
    <name evidence="2" type="ORF">SEPCBS119000_000961</name>
</gene>
<name>A0ABP0D824_9PEZI</name>
<feature type="compositionally biased region" description="Polar residues" evidence="1">
    <location>
        <begin position="27"/>
        <end position="38"/>
    </location>
</feature>
<sequence length="72" mass="7760">MDAHISKLQAKAKAKFDAVMQGRGANTTVTNRIGTSRHPSMGGTDVTNTVTHRPRRPSTGGILKRINSQPAY</sequence>
<evidence type="ECO:0000313" key="3">
    <source>
        <dbReference type="Proteomes" id="UP001642502"/>
    </source>
</evidence>
<evidence type="ECO:0000313" key="2">
    <source>
        <dbReference type="EMBL" id="CAK7264363.1"/>
    </source>
</evidence>
<reference evidence="2 3" key="1">
    <citation type="submission" date="2024-01" db="EMBL/GenBank/DDBJ databases">
        <authorList>
            <person name="Allen C."/>
            <person name="Tagirdzhanova G."/>
        </authorList>
    </citation>
    <scope>NUCLEOTIDE SEQUENCE [LARGE SCALE GENOMIC DNA]</scope>
    <source>
        <strain evidence="2 3">CBS 119000</strain>
    </source>
</reference>